<dbReference type="Pfam" id="PF00583">
    <property type="entry name" value="Acetyltransf_1"/>
    <property type="match status" value="1"/>
</dbReference>
<evidence type="ECO:0000256" key="2">
    <source>
        <dbReference type="ARBA" id="ARBA00023315"/>
    </source>
</evidence>
<dbReference type="Gene3D" id="3.40.630.30">
    <property type="match status" value="1"/>
</dbReference>
<dbReference type="Proteomes" id="UP001164706">
    <property type="component" value="Chromosome"/>
</dbReference>
<evidence type="ECO:0000256" key="1">
    <source>
        <dbReference type="ARBA" id="ARBA00022679"/>
    </source>
</evidence>
<feature type="domain" description="N-acetyltransferase" evidence="3">
    <location>
        <begin position="11"/>
        <end position="160"/>
    </location>
</feature>
<dbReference type="KEGG" id="mdb:OVN18_03690"/>
<dbReference type="InterPro" id="IPR000182">
    <property type="entry name" value="GNAT_dom"/>
</dbReference>
<keyword evidence="5" id="KW-1185">Reference proteome</keyword>
<name>A0A9E8S9I4_9MICO</name>
<evidence type="ECO:0000259" key="3">
    <source>
        <dbReference type="PROSITE" id="PS51186"/>
    </source>
</evidence>
<accession>A0A9E8S9I4</accession>
<dbReference type="AlphaFoldDB" id="A0A9E8S9I4"/>
<evidence type="ECO:0000313" key="4">
    <source>
        <dbReference type="EMBL" id="WAB82700.1"/>
    </source>
</evidence>
<dbReference type="InterPro" id="IPR050832">
    <property type="entry name" value="Bact_Acetyltransf"/>
</dbReference>
<sequence length="161" mass="17225">MLIAVDSPHAPDVRALIERHLSGMLEFSPPESVHALASEALAEESVTLWSARIDGHLAGLAALRAMPAEAGAPTAELHGEIKSMRVADGFLRLGVGRALLQHVMAEARGRGITRLWLETGSTPDFTAARVLYASEGFDECGPFGSYAPDPFSVFMTRSLEP</sequence>
<dbReference type="CDD" id="cd04301">
    <property type="entry name" value="NAT_SF"/>
    <property type="match status" value="1"/>
</dbReference>
<organism evidence="4 5">
    <name type="scientific">Microcella daejeonensis</name>
    <dbReference type="NCBI Taxonomy" id="2994971"/>
    <lineage>
        <taxon>Bacteria</taxon>
        <taxon>Bacillati</taxon>
        <taxon>Actinomycetota</taxon>
        <taxon>Actinomycetes</taxon>
        <taxon>Micrococcales</taxon>
        <taxon>Microbacteriaceae</taxon>
        <taxon>Microcella</taxon>
    </lineage>
</organism>
<dbReference type="GO" id="GO:0016747">
    <property type="term" value="F:acyltransferase activity, transferring groups other than amino-acyl groups"/>
    <property type="evidence" value="ECO:0007669"/>
    <property type="project" value="InterPro"/>
</dbReference>
<dbReference type="EMBL" id="CP113089">
    <property type="protein sequence ID" value="WAB82700.1"/>
    <property type="molecule type" value="Genomic_DNA"/>
</dbReference>
<keyword evidence="2" id="KW-0012">Acyltransferase</keyword>
<reference evidence="4" key="1">
    <citation type="submission" date="2022-11" db="EMBL/GenBank/DDBJ databases">
        <title>Description of Microcella daejonensis nov. sp, isolated from riverside soil.</title>
        <authorList>
            <person name="Molina K.M."/>
            <person name="Kim S.B."/>
        </authorList>
    </citation>
    <scope>NUCLEOTIDE SEQUENCE</scope>
    <source>
        <strain evidence="4">MMS21-STM12</strain>
    </source>
</reference>
<gene>
    <name evidence="4" type="ORF">OVN18_03690</name>
</gene>
<dbReference type="PROSITE" id="PS51186">
    <property type="entry name" value="GNAT"/>
    <property type="match status" value="1"/>
</dbReference>
<keyword evidence="1" id="KW-0808">Transferase</keyword>
<dbReference type="PANTHER" id="PTHR43877">
    <property type="entry name" value="AMINOALKYLPHOSPHONATE N-ACETYLTRANSFERASE-RELATED-RELATED"/>
    <property type="match status" value="1"/>
</dbReference>
<protein>
    <submittedName>
        <fullName evidence="4">GNAT family N-acetyltransferase</fullName>
    </submittedName>
</protein>
<evidence type="ECO:0000313" key="5">
    <source>
        <dbReference type="Proteomes" id="UP001164706"/>
    </source>
</evidence>
<dbReference type="InterPro" id="IPR016181">
    <property type="entry name" value="Acyl_CoA_acyltransferase"/>
</dbReference>
<proteinExistence type="predicted"/>
<dbReference type="SUPFAM" id="SSF55729">
    <property type="entry name" value="Acyl-CoA N-acyltransferases (Nat)"/>
    <property type="match status" value="1"/>
</dbReference>
<dbReference type="PANTHER" id="PTHR43877:SF5">
    <property type="entry name" value="BLL8307 PROTEIN"/>
    <property type="match status" value="1"/>
</dbReference>